<dbReference type="Proteomes" id="UP000271010">
    <property type="component" value="Unassembled WGS sequence"/>
</dbReference>
<proteinExistence type="predicted"/>
<accession>A0A3M9MWV5</accession>
<organism evidence="1 2">
    <name type="scientific">Rufibacter immobilis</name>
    <dbReference type="NCBI Taxonomy" id="1348778"/>
    <lineage>
        <taxon>Bacteria</taxon>
        <taxon>Pseudomonadati</taxon>
        <taxon>Bacteroidota</taxon>
        <taxon>Cytophagia</taxon>
        <taxon>Cytophagales</taxon>
        <taxon>Hymenobacteraceae</taxon>
        <taxon>Rufibacter</taxon>
    </lineage>
</organism>
<dbReference type="EMBL" id="RJJE01000009">
    <property type="protein sequence ID" value="RNI30024.1"/>
    <property type="molecule type" value="Genomic_DNA"/>
</dbReference>
<protein>
    <submittedName>
        <fullName evidence="1">Uncharacterized protein</fullName>
    </submittedName>
</protein>
<reference evidence="1 2" key="1">
    <citation type="submission" date="2018-11" db="EMBL/GenBank/DDBJ databases">
        <title>Rufibacter latericius sp. nov., isolated from water in Baiyang Lake.</title>
        <authorList>
            <person name="Yang Y."/>
        </authorList>
    </citation>
    <scope>NUCLEOTIDE SEQUENCE [LARGE SCALE GENOMIC DNA]</scope>
    <source>
        <strain evidence="1 2">MCC P1</strain>
    </source>
</reference>
<dbReference type="RefSeq" id="WP_123133105.1">
    <property type="nucleotide sequence ID" value="NZ_RJJE01000009.1"/>
</dbReference>
<sequence length="214" mass="24944">MRKVFKILIAVLTISCSSPRQEKELIPQAQETLATPTPDTILRKETKKDILETLGANDAPTEEEAPEECVFDQETQTDEFLKDAKELKGYKWDYGKRTATFLLETGDTLLIYRGGCSHFVVEAEFRLRNDKTDYSNWGNVYKKALWIAKVLENEFDYKALKKDIDSKKVTFDRYEEVGIDVVYFTSEDLRDREYQIERKLEPRLQTITLSYSII</sequence>
<keyword evidence="2" id="KW-1185">Reference proteome</keyword>
<evidence type="ECO:0000313" key="2">
    <source>
        <dbReference type="Proteomes" id="UP000271010"/>
    </source>
</evidence>
<gene>
    <name evidence="1" type="ORF">EFA69_10910</name>
</gene>
<dbReference type="AlphaFoldDB" id="A0A3M9MWV5"/>
<comment type="caution">
    <text evidence="1">The sequence shown here is derived from an EMBL/GenBank/DDBJ whole genome shotgun (WGS) entry which is preliminary data.</text>
</comment>
<name>A0A3M9MWV5_9BACT</name>
<evidence type="ECO:0000313" key="1">
    <source>
        <dbReference type="EMBL" id="RNI30024.1"/>
    </source>
</evidence>
<dbReference type="OrthoDB" id="892749at2"/>